<dbReference type="Proteomes" id="UP000469011">
    <property type="component" value="Unassembled WGS sequence"/>
</dbReference>
<keyword evidence="3" id="KW-1185">Reference proteome</keyword>
<keyword evidence="1" id="KW-0472">Membrane</keyword>
<evidence type="ECO:0000256" key="1">
    <source>
        <dbReference type="SAM" id="Phobius"/>
    </source>
</evidence>
<evidence type="ECO:0000313" key="3">
    <source>
        <dbReference type="Proteomes" id="UP000469011"/>
    </source>
</evidence>
<dbReference type="EMBL" id="JAAAMG010000040">
    <property type="protein sequence ID" value="NDW07832.1"/>
    <property type="molecule type" value="Genomic_DNA"/>
</dbReference>
<organism evidence="2 3">
    <name type="scientific">Jiella pacifica</name>
    <dbReference type="NCBI Taxonomy" id="2696469"/>
    <lineage>
        <taxon>Bacteria</taxon>
        <taxon>Pseudomonadati</taxon>
        <taxon>Pseudomonadota</taxon>
        <taxon>Alphaproteobacteria</taxon>
        <taxon>Hyphomicrobiales</taxon>
        <taxon>Aurantimonadaceae</taxon>
        <taxon>Jiella</taxon>
    </lineage>
</organism>
<feature type="transmembrane region" description="Helical" evidence="1">
    <location>
        <begin position="70"/>
        <end position="92"/>
    </location>
</feature>
<protein>
    <submittedName>
        <fullName evidence="2">Uncharacterized protein</fullName>
    </submittedName>
</protein>
<gene>
    <name evidence="2" type="ORF">GTK09_25845</name>
</gene>
<accession>A0A6N9TB84</accession>
<feature type="transmembrane region" description="Helical" evidence="1">
    <location>
        <begin position="37"/>
        <end position="58"/>
    </location>
</feature>
<feature type="transmembrane region" description="Helical" evidence="1">
    <location>
        <begin position="137"/>
        <end position="156"/>
    </location>
</feature>
<evidence type="ECO:0000313" key="2">
    <source>
        <dbReference type="EMBL" id="NDW07832.1"/>
    </source>
</evidence>
<keyword evidence="1" id="KW-0812">Transmembrane</keyword>
<proteinExistence type="predicted"/>
<name>A0A6N9TB84_9HYPH</name>
<comment type="caution">
    <text evidence="2">The sequence shown here is derived from an EMBL/GenBank/DDBJ whole genome shotgun (WGS) entry which is preliminary data.</text>
</comment>
<reference evidence="2 3" key="1">
    <citation type="submission" date="2020-01" db="EMBL/GenBank/DDBJ databases">
        <title>Jiella pacifica sp. nov.</title>
        <authorList>
            <person name="Xue Z."/>
            <person name="Zhu S."/>
            <person name="Chen J."/>
            <person name="Yang J."/>
        </authorList>
    </citation>
    <scope>NUCLEOTIDE SEQUENCE [LARGE SCALE GENOMIC DNA]</scope>
    <source>
        <strain evidence="2 3">40Bstr34</strain>
    </source>
</reference>
<dbReference type="AlphaFoldDB" id="A0A6N9TB84"/>
<keyword evidence="1" id="KW-1133">Transmembrane helix</keyword>
<dbReference type="RefSeq" id="WP_163466287.1">
    <property type="nucleotide sequence ID" value="NZ_JAAAMG010000040.1"/>
</dbReference>
<sequence length="170" mass="18419">MENPLDRAGEAADKIGEGVGGLLHGTARFLEDLTGNVTAAAIFAGFLLFALALVRGAAGARHHILYGQSIRVLGLIGLAGSVTVALVNAVIFDDVLINDIPDKQLIYKGLTGKEYSEGFDPSTFIQDFFDNVLWMQWYFLVFVIMIVVGTIVIRAIDAMGSRSRQDIFPD</sequence>